<evidence type="ECO:0000256" key="3">
    <source>
        <dbReference type="ARBA" id="ARBA00023180"/>
    </source>
</evidence>
<dbReference type="Proteomes" id="UP001187192">
    <property type="component" value="Unassembled WGS sequence"/>
</dbReference>
<evidence type="ECO:0000259" key="5">
    <source>
        <dbReference type="PROSITE" id="PS50927"/>
    </source>
</evidence>
<feature type="chain" id="PRO_5041662556" description="Bulb-type lectin domain-containing protein" evidence="4">
    <location>
        <begin position="20"/>
        <end position="270"/>
    </location>
</feature>
<keyword evidence="1 4" id="KW-0732">Signal</keyword>
<accession>A0AA88DMY1</accession>
<proteinExistence type="predicted"/>
<dbReference type="InterPro" id="IPR036426">
    <property type="entry name" value="Bulb-type_lectin_dom_sf"/>
</dbReference>
<evidence type="ECO:0000256" key="1">
    <source>
        <dbReference type="ARBA" id="ARBA00022729"/>
    </source>
</evidence>
<keyword evidence="2" id="KW-1015">Disulfide bond</keyword>
<gene>
    <name evidence="6" type="ORF">TIFTF001_027436</name>
</gene>
<dbReference type="SMART" id="SM00108">
    <property type="entry name" value="B_lectin"/>
    <property type="match status" value="1"/>
</dbReference>
<feature type="domain" description="Bulb-type lectin" evidence="5">
    <location>
        <begin position="30"/>
        <end position="153"/>
    </location>
</feature>
<dbReference type="PANTHER" id="PTHR47976:SF102">
    <property type="entry name" value="G-TYPE LECTIN S-RECEPTOR-LIKE SERINE_THREONINE-PROTEIN KINASE LECRK3"/>
    <property type="match status" value="1"/>
</dbReference>
<dbReference type="Gene3D" id="2.90.10.10">
    <property type="entry name" value="Bulb-type lectin domain"/>
    <property type="match status" value="1"/>
</dbReference>
<organism evidence="6 7">
    <name type="scientific">Ficus carica</name>
    <name type="common">Common fig</name>
    <dbReference type="NCBI Taxonomy" id="3494"/>
    <lineage>
        <taxon>Eukaryota</taxon>
        <taxon>Viridiplantae</taxon>
        <taxon>Streptophyta</taxon>
        <taxon>Embryophyta</taxon>
        <taxon>Tracheophyta</taxon>
        <taxon>Spermatophyta</taxon>
        <taxon>Magnoliopsida</taxon>
        <taxon>eudicotyledons</taxon>
        <taxon>Gunneridae</taxon>
        <taxon>Pentapetalae</taxon>
        <taxon>rosids</taxon>
        <taxon>fabids</taxon>
        <taxon>Rosales</taxon>
        <taxon>Moraceae</taxon>
        <taxon>Ficeae</taxon>
        <taxon>Ficus</taxon>
    </lineage>
</organism>
<evidence type="ECO:0000313" key="7">
    <source>
        <dbReference type="Proteomes" id="UP001187192"/>
    </source>
</evidence>
<dbReference type="InterPro" id="IPR001480">
    <property type="entry name" value="Bulb-type_lectin_dom"/>
</dbReference>
<protein>
    <recommendedName>
        <fullName evidence="5">Bulb-type lectin domain-containing protein</fullName>
    </recommendedName>
</protein>
<dbReference type="PANTHER" id="PTHR47976">
    <property type="entry name" value="G-TYPE LECTIN S-RECEPTOR-LIKE SERINE/THREONINE-PROTEIN KINASE SD2-5"/>
    <property type="match status" value="1"/>
</dbReference>
<evidence type="ECO:0000313" key="6">
    <source>
        <dbReference type="EMBL" id="GMN58329.1"/>
    </source>
</evidence>
<dbReference type="FunFam" id="2.90.10.10:FF:000026">
    <property type="entry name" value="Serine/threonine-protein kinase"/>
    <property type="match status" value="1"/>
</dbReference>
<comment type="caution">
    <text evidence="6">The sequence shown here is derived from an EMBL/GenBank/DDBJ whole genome shotgun (WGS) entry which is preliminary data.</text>
</comment>
<dbReference type="PROSITE" id="PS50927">
    <property type="entry name" value="BULB_LECTIN"/>
    <property type="match status" value="1"/>
</dbReference>
<dbReference type="SUPFAM" id="SSF51110">
    <property type="entry name" value="alpha-D-mannose-specific plant lectins"/>
    <property type="match status" value="1"/>
</dbReference>
<feature type="signal peptide" evidence="4">
    <location>
        <begin position="1"/>
        <end position="19"/>
    </location>
</feature>
<dbReference type="EMBL" id="BTGU01000077">
    <property type="protein sequence ID" value="GMN58329.1"/>
    <property type="molecule type" value="Genomic_DNA"/>
</dbReference>
<reference evidence="6" key="1">
    <citation type="submission" date="2023-07" db="EMBL/GenBank/DDBJ databases">
        <title>draft genome sequence of fig (Ficus carica).</title>
        <authorList>
            <person name="Takahashi T."/>
            <person name="Nishimura K."/>
        </authorList>
    </citation>
    <scope>NUCLEOTIDE SEQUENCE</scope>
</reference>
<keyword evidence="7" id="KW-1185">Reference proteome</keyword>
<dbReference type="AlphaFoldDB" id="A0AA88DMY1"/>
<keyword evidence="3" id="KW-0325">Glycoprotein</keyword>
<evidence type="ECO:0000256" key="4">
    <source>
        <dbReference type="SAM" id="SignalP"/>
    </source>
</evidence>
<dbReference type="InterPro" id="IPR051343">
    <property type="entry name" value="G-type_lectin_kinases/EP1-like"/>
</dbReference>
<sequence length="270" mass="29320">MTSIVELVLLFVYLAQVFPFRAMSQESLSNLTLNSSLSPSGNSSLLSPSGLFAFGFFPLSNDAFAIAIWYGGLPPQQRTVVWTANRNEAPASVNDTLSLSANGGLVWRRSGGGGQEKFINGNITGSAAVVSLLDLGNLVLYNSESEIIWQSFENPTNTLLPGQLLRAPGELISSISERNYSEGKYRIKMQNDGNIVMYPVGSIDDRPYAYWGADTNFVGSIATLTLDRNGRLYMINSAGVAVKNVTNGVFTGAKWTVSYIHLQPERSQSE</sequence>
<dbReference type="Gene3D" id="2.90.10.30">
    <property type="match status" value="1"/>
</dbReference>
<name>A0AA88DMY1_FICCA</name>
<evidence type="ECO:0000256" key="2">
    <source>
        <dbReference type="ARBA" id="ARBA00023157"/>
    </source>
</evidence>
<dbReference type="Pfam" id="PF01453">
    <property type="entry name" value="B_lectin"/>
    <property type="match status" value="1"/>
</dbReference>